<organism evidence="1 2">
    <name type="scientific">Lithospermum erythrorhizon</name>
    <name type="common">Purple gromwell</name>
    <name type="synonym">Lithospermum officinale var. erythrorhizon</name>
    <dbReference type="NCBI Taxonomy" id="34254"/>
    <lineage>
        <taxon>Eukaryota</taxon>
        <taxon>Viridiplantae</taxon>
        <taxon>Streptophyta</taxon>
        <taxon>Embryophyta</taxon>
        <taxon>Tracheophyta</taxon>
        <taxon>Spermatophyta</taxon>
        <taxon>Magnoliopsida</taxon>
        <taxon>eudicotyledons</taxon>
        <taxon>Gunneridae</taxon>
        <taxon>Pentapetalae</taxon>
        <taxon>asterids</taxon>
        <taxon>lamiids</taxon>
        <taxon>Boraginales</taxon>
        <taxon>Boraginaceae</taxon>
        <taxon>Boraginoideae</taxon>
        <taxon>Lithospermeae</taxon>
        <taxon>Lithospermum</taxon>
    </lineage>
</organism>
<evidence type="ECO:0000313" key="2">
    <source>
        <dbReference type="Proteomes" id="UP001454036"/>
    </source>
</evidence>
<evidence type="ECO:0000313" key="1">
    <source>
        <dbReference type="EMBL" id="GAA0158413.1"/>
    </source>
</evidence>
<comment type="caution">
    <text evidence="1">The sequence shown here is derived from an EMBL/GenBank/DDBJ whole genome shotgun (WGS) entry which is preliminary data.</text>
</comment>
<dbReference type="EMBL" id="BAABME010003342">
    <property type="protein sequence ID" value="GAA0158413.1"/>
    <property type="molecule type" value="Genomic_DNA"/>
</dbReference>
<proteinExistence type="predicted"/>
<sequence length="125" mass="14194">MTPSSSSEKTLSAGDVERKLIQSFRYCILRFLKLEEFDWLFTQNDGADEDLIDRVADGERFLHEAETSQMNQSSDIDPHFSSERKSSSALLIDESDYPKSTMSLSQYCGEGCIYRSNLDGAMEEL</sequence>
<name>A0AAV3Q5C6_LITER</name>
<dbReference type="AlphaFoldDB" id="A0AAV3Q5C6"/>
<dbReference type="Proteomes" id="UP001454036">
    <property type="component" value="Unassembled WGS sequence"/>
</dbReference>
<protein>
    <submittedName>
        <fullName evidence="1">Uncharacterized protein</fullName>
    </submittedName>
</protein>
<gene>
    <name evidence="1" type="ORF">LIER_15447</name>
</gene>
<accession>A0AAV3Q5C6</accession>
<keyword evidence="2" id="KW-1185">Reference proteome</keyword>
<reference evidence="1 2" key="1">
    <citation type="submission" date="2024-01" db="EMBL/GenBank/DDBJ databases">
        <title>The complete chloroplast genome sequence of Lithospermum erythrorhizon: insights into the phylogenetic relationship among Boraginaceae species and the maternal lineages of purple gromwells.</title>
        <authorList>
            <person name="Okada T."/>
            <person name="Watanabe K."/>
        </authorList>
    </citation>
    <scope>NUCLEOTIDE SEQUENCE [LARGE SCALE GENOMIC DNA]</scope>
</reference>